<dbReference type="AlphaFoldDB" id="A0A4P7NVI4"/>
<feature type="signal peptide" evidence="1">
    <location>
        <begin position="1"/>
        <end position="19"/>
    </location>
</feature>
<gene>
    <name evidence="2" type="ORF">PoMZ_13452</name>
</gene>
<keyword evidence="1" id="KW-0732">Signal</keyword>
<protein>
    <submittedName>
        <fullName evidence="2">Uncharacterized protein</fullName>
    </submittedName>
</protein>
<sequence length="67" mass="7540">MVSFTTFLACLTFTTVALGDKTTPPSKEFVVYYSKPGDGMAELYAGRRKIEAALESQEWKDKRLDTQ</sequence>
<accession>A0A4P7NVI4</accession>
<evidence type="ECO:0000256" key="1">
    <source>
        <dbReference type="SAM" id="SignalP"/>
    </source>
</evidence>
<name>A0A4P7NVI4_PYROR</name>
<evidence type="ECO:0000313" key="2">
    <source>
        <dbReference type="EMBL" id="QBZ66473.1"/>
    </source>
</evidence>
<reference evidence="2 3" key="1">
    <citation type="journal article" date="2019" name="Mol. Biol. Evol.">
        <title>Blast fungal genomes show frequent chromosomal changes, gene gains and losses, and effector gene turnover.</title>
        <authorList>
            <person name="Gomez Luciano L.B."/>
            <person name="Jason Tsai I."/>
            <person name="Chuma I."/>
            <person name="Tosa Y."/>
            <person name="Chen Y.H."/>
            <person name="Li J.Y."/>
            <person name="Li M.Y."/>
            <person name="Jade Lu M.Y."/>
            <person name="Nakayashiki H."/>
            <person name="Li W.H."/>
        </authorList>
    </citation>
    <scope>NUCLEOTIDE SEQUENCE [LARGE SCALE GENOMIC DNA]</scope>
    <source>
        <strain evidence="2">MZ5-1-6</strain>
    </source>
</reference>
<organism evidence="2 3">
    <name type="scientific">Pyricularia oryzae</name>
    <name type="common">Rice blast fungus</name>
    <name type="synonym">Magnaporthe oryzae</name>
    <dbReference type="NCBI Taxonomy" id="318829"/>
    <lineage>
        <taxon>Eukaryota</taxon>
        <taxon>Fungi</taxon>
        <taxon>Dikarya</taxon>
        <taxon>Ascomycota</taxon>
        <taxon>Pezizomycotina</taxon>
        <taxon>Sordariomycetes</taxon>
        <taxon>Sordariomycetidae</taxon>
        <taxon>Magnaporthales</taxon>
        <taxon>Pyriculariaceae</taxon>
        <taxon>Pyricularia</taxon>
    </lineage>
</organism>
<proteinExistence type="predicted"/>
<feature type="chain" id="PRO_5020372097" evidence="1">
    <location>
        <begin position="20"/>
        <end position="67"/>
    </location>
</feature>
<evidence type="ECO:0000313" key="3">
    <source>
        <dbReference type="Proteomes" id="UP000294847"/>
    </source>
</evidence>
<dbReference type="EMBL" id="CP034210">
    <property type="protein sequence ID" value="QBZ66473.1"/>
    <property type="molecule type" value="Genomic_DNA"/>
</dbReference>
<dbReference type="Proteomes" id="UP000294847">
    <property type="component" value="Chromosome 7"/>
</dbReference>